<dbReference type="FunFam" id="3.40.50.720:FF:000084">
    <property type="entry name" value="Short-chain dehydrogenase reductase"/>
    <property type="match status" value="1"/>
</dbReference>
<evidence type="ECO:0000256" key="1">
    <source>
        <dbReference type="ARBA" id="ARBA00006484"/>
    </source>
</evidence>
<dbReference type="PRINTS" id="PR00080">
    <property type="entry name" value="SDRFAMILY"/>
</dbReference>
<dbReference type="InterPro" id="IPR002347">
    <property type="entry name" value="SDR_fam"/>
</dbReference>
<evidence type="ECO:0000313" key="4">
    <source>
        <dbReference type="Proteomes" id="UP000247465"/>
    </source>
</evidence>
<reference evidence="3 4" key="1">
    <citation type="submission" date="2018-06" db="EMBL/GenBank/DDBJ databases">
        <title>Draft Genome Sequence of a Novel Marine Bacterium Related to the Verrucomicrobia.</title>
        <authorList>
            <person name="Vosseberg J."/>
            <person name="Martijn J."/>
            <person name="Ettema T.J.G."/>
        </authorList>
    </citation>
    <scope>NUCLEOTIDE SEQUENCE [LARGE SCALE GENOMIC DNA]</scope>
    <source>
        <strain evidence="3">TARA_B100001123</strain>
    </source>
</reference>
<gene>
    <name evidence="3" type="primary">tsaC1_2</name>
    <name evidence="3" type="ORF">DF168_02165</name>
</gene>
<evidence type="ECO:0000256" key="2">
    <source>
        <dbReference type="ARBA" id="ARBA00023002"/>
    </source>
</evidence>
<keyword evidence="2 3" id="KW-0560">Oxidoreductase</keyword>
<organism evidence="3 4">
    <name type="scientific">Candidatus Moanibacter tarae</name>
    <dbReference type="NCBI Taxonomy" id="2200854"/>
    <lineage>
        <taxon>Bacteria</taxon>
        <taxon>Pseudomonadati</taxon>
        <taxon>Verrucomicrobiota</taxon>
        <taxon>Opitutia</taxon>
        <taxon>Puniceicoccales</taxon>
        <taxon>Puniceicoccales incertae sedis</taxon>
        <taxon>Candidatus Moanibacter</taxon>
    </lineage>
</organism>
<dbReference type="EC" id="1.2.1.62" evidence="3"/>
<dbReference type="SUPFAM" id="SSF51735">
    <property type="entry name" value="NAD(P)-binding Rossmann-fold domains"/>
    <property type="match status" value="1"/>
</dbReference>
<dbReference type="EMBL" id="CP029803">
    <property type="protein sequence ID" value="AWT60940.1"/>
    <property type="molecule type" value="Genomic_DNA"/>
</dbReference>
<dbReference type="InterPro" id="IPR036291">
    <property type="entry name" value="NAD(P)-bd_dom_sf"/>
</dbReference>
<dbReference type="Pfam" id="PF13561">
    <property type="entry name" value="adh_short_C2"/>
    <property type="match status" value="1"/>
</dbReference>
<proteinExistence type="inferred from homology"/>
<dbReference type="PROSITE" id="PS00061">
    <property type="entry name" value="ADH_SHORT"/>
    <property type="match status" value="1"/>
</dbReference>
<comment type="similarity">
    <text evidence="1">Belongs to the short-chain dehydrogenases/reductases (SDR) family.</text>
</comment>
<dbReference type="AlphaFoldDB" id="A0A2Z4AND6"/>
<dbReference type="Proteomes" id="UP000247465">
    <property type="component" value="Chromosome"/>
</dbReference>
<dbReference type="GO" id="GO:0018482">
    <property type="term" value="F:4-formylbenzenesulfonate dehydrogenase activity"/>
    <property type="evidence" value="ECO:0007669"/>
    <property type="project" value="UniProtKB-EC"/>
</dbReference>
<dbReference type="KEGG" id="mtar:DF168_02165"/>
<dbReference type="InterPro" id="IPR020904">
    <property type="entry name" value="Sc_DH/Rdtase_CS"/>
</dbReference>
<dbReference type="NCBIfam" id="NF005559">
    <property type="entry name" value="PRK07231.1"/>
    <property type="match status" value="1"/>
</dbReference>
<sequence length="273" mass="29019">MILTSKPPAQNSGLKRIGQRGETEKMRLSGKVAIVTGGASGFGREIARRYAEEGARVTVADLNMAGAQVVADAIGETALPVMVDVSEGDQYRAMVEATLEAFGNLDVVVNNAGIAHPNQPLLDVDEVTFSRVFSVNVKSLYHSAQTVIPYFRKRGKGLILNMASTAGIRPRPGLTWYNGSKGAIIALTKSMAIELGPEKIRVNAICPVASETGMFKDFIGEDTSERRAGIIATVPMGRFSEPVDIAQAAVFLASDEASFITGIAMEVDGGRCI</sequence>
<dbReference type="PANTHER" id="PTHR43639:SF1">
    <property type="entry name" value="SHORT-CHAIN DEHYDROGENASE_REDUCTASE FAMILY PROTEIN"/>
    <property type="match status" value="1"/>
</dbReference>
<accession>A0A2Z4AND6</accession>
<evidence type="ECO:0000313" key="3">
    <source>
        <dbReference type="EMBL" id="AWT60940.1"/>
    </source>
</evidence>
<protein>
    <submittedName>
        <fullName evidence="3">4-formylbenzenesulfonate dehydrogenase TsaC1/TsaC2</fullName>
        <ecNumber evidence="3">1.2.1.62</ecNumber>
    </submittedName>
</protein>
<dbReference type="Gene3D" id="3.40.50.720">
    <property type="entry name" value="NAD(P)-binding Rossmann-like Domain"/>
    <property type="match status" value="1"/>
</dbReference>
<dbReference type="PANTHER" id="PTHR43639">
    <property type="entry name" value="OXIDOREDUCTASE, SHORT-CHAIN DEHYDROGENASE/REDUCTASE FAMILY (AFU_ORTHOLOGUE AFUA_5G02870)"/>
    <property type="match status" value="1"/>
</dbReference>
<name>A0A2Z4AND6_9BACT</name>
<dbReference type="PRINTS" id="PR00081">
    <property type="entry name" value="GDHRDH"/>
</dbReference>